<keyword evidence="13" id="KW-1185">Reference proteome</keyword>
<evidence type="ECO:0000256" key="3">
    <source>
        <dbReference type="ARBA" id="ARBA00022723"/>
    </source>
</evidence>
<feature type="compositionally biased region" description="Basic and acidic residues" evidence="10">
    <location>
        <begin position="317"/>
        <end position="329"/>
    </location>
</feature>
<evidence type="ECO:0000256" key="8">
    <source>
        <dbReference type="PIRSR" id="PIRSR604808-3"/>
    </source>
</evidence>
<feature type="site" description="Interaction with DNA substrate" evidence="8">
    <location>
        <position position="256"/>
    </location>
</feature>
<feature type="domain" description="Endonuclease/exonuclease/phosphatase" evidence="11">
    <location>
        <begin position="52"/>
        <end position="256"/>
    </location>
</feature>
<keyword evidence="9" id="KW-0227">DNA damage</keyword>
<evidence type="ECO:0000256" key="10">
    <source>
        <dbReference type="SAM" id="MobiDB-lite"/>
    </source>
</evidence>
<dbReference type="PANTHER" id="PTHR22748:SF4">
    <property type="entry name" value="DNA-(APURINIC OR APYRIMIDINIC SITE) ENDONUCLEASE 2"/>
    <property type="match status" value="1"/>
</dbReference>
<dbReference type="NCBIfam" id="TIGR00633">
    <property type="entry name" value="xth"/>
    <property type="match status" value="1"/>
</dbReference>
<feature type="binding site" evidence="7">
    <location>
        <position position="152"/>
    </location>
    <ligand>
        <name>Mg(2+)</name>
        <dbReference type="ChEBI" id="CHEBI:18420"/>
        <label>1</label>
    </ligand>
</feature>
<evidence type="ECO:0000256" key="1">
    <source>
        <dbReference type="ARBA" id="ARBA00001936"/>
    </source>
</evidence>
<dbReference type="GO" id="GO:0003906">
    <property type="term" value="F:DNA-(apurinic or apyrimidinic site) endonuclease activity"/>
    <property type="evidence" value="ECO:0007669"/>
    <property type="project" value="TreeGrafter"/>
</dbReference>
<dbReference type="AlphaFoldDB" id="A0AAD9IJF1"/>
<sequence>MGWYLLDLYDKTINYYIVTPQKPSLANVDLKYGSFAEFLRELQLDFACFQSYWAVSRAKKGYSGVVTYASERWGALSADVDCLGSGESDIDREGRVAISDHGAFVLINVYVPNAGDRPARARLGFKLSFLEALKRKTDALRKEGREVVVVGDLNIAHSPSDVSPRIDFGTLYAPEESAALERLVSPEDPLALVDVWRRLHPGVTDVYTVWDERTSARAFNHGLRIDYVLCSPGLLPHVKACSVVSTEVLPPKWSDHAALLLELEGLDPPPAPRQPCALWARRRETLIDSRQRSIKDMFAGPRAKKAREEPGVQSEKPTSDAPDRAKPADSRATTNQVDAATPGAAPAKAKNGIHRFLTVPTGQSKKS</sequence>
<name>A0AAD9IJF1_PROWI</name>
<dbReference type="EC" id="3.1.-.-" evidence="9"/>
<dbReference type="SUPFAM" id="SSF56219">
    <property type="entry name" value="DNase I-like"/>
    <property type="match status" value="1"/>
</dbReference>
<dbReference type="InterPro" id="IPR020848">
    <property type="entry name" value="AP_endonuclease_F1_CS"/>
</dbReference>
<dbReference type="Pfam" id="PF03372">
    <property type="entry name" value="Exo_endo_phos"/>
    <property type="match status" value="1"/>
</dbReference>
<dbReference type="Gene3D" id="3.60.10.10">
    <property type="entry name" value="Endonuclease/exonuclease/phosphatase"/>
    <property type="match status" value="1"/>
</dbReference>
<organism evidence="12 13">
    <name type="scientific">Prototheca wickerhamii</name>
    <dbReference type="NCBI Taxonomy" id="3111"/>
    <lineage>
        <taxon>Eukaryota</taxon>
        <taxon>Viridiplantae</taxon>
        <taxon>Chlorophyta</taxon>
        <taxon>core chlorophytes</taxon>
        <taxon>Trebouxiophyceae</taxon>
        <taxon>Chlorellales</taxon>
        <taxon>Chlorellaceae</taxon>
        <taxon>Prototheca</taxon>
    </lineage>
</organism>
<comment type="similarity">
    <text evidence="2 9">Belongs to the DNA repair enzymes AP/ExoA family.</text>
</comment>
<gene>
    <name evidence="12" type="ORF">QBZ16_004179</name>
</gene>
<feature type="active site" description="Proton acceptor" evidence="6">
    <location>
        <position position="256"/>
    </location>
</feature>
<evidence type="ECO:0000256" key="4">
    <source>
        <dbReference type="ARBA" id="ARBA00022801"/>
    </source>
</evidence>
<dbReference type="GO" id="GO:0046872">
    <property type="term" value="F:metal ion binding"/>
    <property type="evidence" value="ECO:0007669"/>
    <property type="project" value="UniProtKB-KW"/>
</dbReference>
<evidence type="ECO:0000313" key="13">
    <source>
        <dbReference type="Proteomes" id="UP001255856"/>
    </source>
</evidence>
<accession>A0AAD9IJF1</accession>
<feature type="region of interest" description="Disordered" evidence="10">
    <location>
        <begin position="291"/>
        <end position="367"/>
    </location>
</feature>
<dbReference type="InterPro" id="IPR005135">
    <property type="entry name" value="Endo/exonuclease/phosphatase"/>
</dbReference>
<dbReference type="EMBL" id="JASFZW010000005">
    <property type="protein sequence ID" value="KAK2078310.1"/>
    <property type="molecule type" value="Genomic_DNA"/>
</dbReference>
<dbReference type="Proteomes" id="UP001255856">
    <property type="component" value="Unassembled WGS sequence"/>
</dbReference>
<feature type="binding site" evidence="7">
    <location>
        <position position="154"/>
    </location>
    <ligand>
        <name>Mg(2+)</name>
        <dbReference type="ChEBI" id="CHEBI:18420"/>
        <label>1</label>
    </ligand>
</feature>
<keyword evidence="7" id="KW-0464">Manganese</keyword>
<reference evidence="12" key="1">
    <citation type="submission" date="2021-01" db="EMBL/GenBank/DDBJ databases">
        <authorList>
            <person name="Eckstrom K.M.E."/>
        </authorList>
    </citation>
    <scope>NUCLEOTIDE SEQUENCE</scope>
    <source>
        <strain evidence="12">UVCC 0001</strain>
    </source>
</reference>
<dbReference type="PROSITE" id="PS00728">
    <property type="entry name" value="AP_NUCLEASE_F1_3"/>
    <property type="match status" value="1"/>
</dbReference>
<comment type="cofactor">
    <cofactor evidence="1">
        <name>Mn(2+)</name>
        <dbReference type="ChEBI" id="CHEBI:29035"/>
    </cofactor>
</comment>
<dbReference type="PANTHER" id="PTHR22748">
    <property type="entry name" value="AP ENDONUCLEASE"/>
    <property type="match status" value="1"/>
</dbReference>
<dbReference type="GO" id="GO:0003677">
    <property type="term" value="F:DNA binding"/>
    <property type="evidence" value="ECO:0007669"/>
    <property type="project" value="InterPro"/>
</dbReference>
<dbReference type="InterPro" id="IPR004808">
    <property type="entry name" value="AP_endonuc_1"/>
</dbReference>
<dbReference type="GO" id="GO:0008081">
    <property type="term" value="F:phosphoric diester hydrolase activity"/>
    <property type="evidence" value="ECO:0007669"/>
    <property type="project" value="TreeGrafter"/>
</dbReference>
<evidence type="ECO:0000313" key="12">
    <source>
        <dbReference type="EMBL" id="KAK2078310.1"/>
    </source>
</evidence>
<keyword evidence="4" id="KW-0378">Hydrolase</keyword>
<feature type="binding site" evidence="7">
    <location>
        <position position="255"/>
    </location>
    <ligand>
        <name>Mg(2+)</name>
        <dbReference type="ChEBI" id="CHEBI:18420"/>
        <label>1</label>
    </ligand>
</feature>
<dbReference type="GO" id="GO:0008311">
    <property type="term" value="F:double-stranded DNA 3'-5' DNA exonuclease activity"/>
    <property type="evidence" value="ECO:0007669"/>
    <property type="project" value="TreeGrafter"/>
</dbReference>
<dbReference type="GO" id="GO:0006284">
    <property type="term" value="P:base-excision repair"/>
    <property type="evidence" value="ECO:0007669"/>
    <property type="project" value="TreeGrafter"/>
</dbReference>
<keyword evidence="9" id="KW-0234">DNA repair</keyword>
<dbReference type="InterPro" id="IPR036691">
    <property type="entry name" value="Endo/exonu/phosph_ase_sf"/>
</dbReference>
<keyword evidence="5 7" id="KW-0460">Magnesium</keyword>
<evidence type="ECO:0000256" key="2">
    <source>
        <dbReference type="ARBA" id="ARBA00007092"/>
    </source>
</evidence>
<evidence type="ECO:0000256" key="9">
    <source>
        <dbReference type="RuleBase" id="RU362131"/>
    </source>
</evidence>
<feature type="site" description="Important for catalytic activity" evidence="8">
    <location>
        <position position="226"/>
    </location>
</feature>
<evidence type="ECO:0000256" key="7">
    <source>
        <dbReference type="PIRSR" id="PIRSR604808-2"/>
    </source>
</evidence>
<protein>
    <recommendedName>
        <fullName evidence="9">DNA-(apurinic or apyrimidinic site) endonuclease</fullName>
        <ecNumber evidence="9">3.1.-.-</ecNumber>
    </recommendedName>
</protein>
<comment type="cofactor">
    <cofactor evidence="7 9">
        <name>Mg(2+)</name>
        <dbReference type="ChEBI" id="CHEBI:18420"/>
    </cofactor>
    <cofactor evidence="7 9">
        <name>Mn(2+)</name>
        <dbReference type="ChEBI" id="CHEBI:29035"/>
    </cofactor>
    <text evidence="7 9">Probably binds two magnesium or manganese ions per subunit.</text>
</comment>
<comment type="caution">
    <text evidence="12">The sequence shown here is derived from an EMBL/GenBank/DDBJ whole genome shotgun (WGS) entry which is preliminary data.</text>
</comment>
<feature type="binding site" evidence="7">
    <location>
        <position position="256"/>
    </location>
    <ligand>
        <name>Mg(2+)</name>
        <dbReference type="ChEBI" id="CHEBI:18420"/>
        <label>1</label>
    </ligand>
</feature>
<feature type="compositionally biased region" description="Low complexity" evidence="10">
    <location>
        <begin position="339"/>
        <end position="350"/>
    </location>
</feature>
<dbReference type="PROSITE" id="PS51435">
    <property type="entry name" value="AP_NUCLEASE_F1_4"/>
    <property type="match status" value="1"/>
</dbReference>
<dbReference type="GO" id="GO:0005634">
    <property type="term" value="C:nucleus"/>
    <property type="evidence" value="ECO:0007669"/>
    <property type="project" value="TreeGrafter"/>
</dbReference>
<feature type="site" description="Transition state stabilizer" evidence="8">
    <location>
        <position position="154"/>
    </location>
</feature>
<evidence type="ECO:0000256" key="5">
    <source>
        <dbReference type="ARBA" id="ARBA00022842"/>
    </source>
</evidence>
<evidence type="ECO:0000256" key="6">
    <source>
        <dbReference type="PIRSR" id="PIRSR604808-1"/>
    </source>
</evidence>
<feature type="active site" evidence="6">
    <location>
        <position position="110"/>
    </location>
</feature>
<evidence type="ECO:0000259" key="11">
    <source>
        <dbReference type="Pfam" id="PF03372"/>
    </source>
</evidence>
<feature type="active site" description="Proton donor/acceptor" evidence="6">
    <location>
        <position position="152"/>
    </location>
</feature>
<proteinExistence type="inferred from homology"/>
<keyword evidence="3 7" id="KW-0479">Metal-binding</keyword>